<organism evidence="6 7">
    <name type="scientific">Hericium alpestre</name>
    <dbReference type="NCBI Taxonomy" id="135208"/>
    <lineage>
        <taxon>Eukaryota</taxon>
        <taxon>Fungi</taxon>
        <taxon>Dikarya</taxon>
        <taxon>Basidiomycota</taxon>
        <taxon>Agaricomycotina</taxon>
        <taxon>Agaricomycetes</taxon>
        <taxon>Russulales</taxon>
        <taxon>Hericiaceae</taxon>
        <taxon>Hericium</taxon>
    </lineage>
</organism>
<evidence type="ECO:0000259" key="5">
    <source>
        <dbReference type="Pfam" id="PF00135"/>
    </source>
</evidence>
<dbReference type="InterPro" id="IPR002018">
    <property type="entry name" value="CarbesteraseB"/>
</dbReference>
<dbReference type="GO" id="GO:0016787">
    <property type="term" value="F:hydrolase activity"/>
    <property type="evidence" value="ECO:0007669"/>
    <property type="project" value="UniProtKB-KW"/>
</dbReference>
<proteinExistence type="inferred from homology"/>
<dbReference type="EMBL" id="SFCI01000637">
    <property type="protein sequence ID" value="TFY78665.1"/>
    <property type="molecule type" value="Genomic_DNA"/>
</dbReference>
<evidence type="ECO:0000256" key="2">
    <source>
        <dbReference type="ARBA" id="ARBA00022801"/>
    </source>
</evidence>
<dbReference type="STRING" id="135208.A0A4Y9ZVT9"/>
<dbReference type="Gene3D" id="3.40.50.1820">
    <property type="entry name" value="alpha/beta hydrolase"/>
    <property type="match status" value="1"/>
</dbReference>
<evidence type="ECO:0000256" key="4">
    <source>
        <dbReference type="SAM" id="MobiDB-lite"/>
    </source>
</evidence>
<gene>
    <name evidence="6" type="ORF">EWM64_g5346</name>
</gene>
<dbReference type="PROSITE" id="PS00122">
    <property type="entry name" value="CARBOXYLESTERASE_B_1"/>
    <property type="match status" value="1"/>
</dbReference>
<dbReference type="Pfam" id="PF00135">
    <property type="entry name" value="COesterase"/>
    <property type="match status" value="1"/>
</dbReference>
<name>A0A4Y9ZVT9_9AGAM</name>
<evidence type="ECO:0000313" key="7">
    <source>
        <dbReference type="Proteomes" id="UP000298061"/>
    </source>
</evidence>
<comment type="caution">
    <text evidence="6">The sequence shown here is derived from an EMBL/GenBank/DDBJ whole genome shotgun (WGS) entry which is preliminary data.</text>
</comment>
<dbReference type="PANTHER" id="PTHR11559">
    <property type="entry name" value="CARBOXYLESTERASE"/>
    <property type="match status" value="1"/>
</dbReference>
<dbReference type="InterPro" id="IPR019826">
    <property type="entry name" value="Carboxylesterase_B_AS"/>
</dbReference>
<feature type="region of interest" description="Disordered" evidence="4">
    <location>
        <begin position="429"/>
        <end position="460"/>
    </location>
</feature>
<dbReference type="AlphaFoldDB" id="A0A4Y9ZVT9"/>
<sequence>MRFRAPQKLDESARGSAQVMDARNFAAPCVQQPAADGVGSEDCLRLNIWKPVSASSSSKLPVAVYIHGGGFYAGTPQAFPLYDWIAQNSTGIVGVSIAYRMNILGFLSGSAVHADGDFNNGLLDQRAALDWVHRHIAKFGGDPDRVTIIGESAGAASVVHQIVAYGGAKGAPFQRAVAQSIGYDPMIDSLSPLAEELYKNFSIAAGCSSTQSGGDALACLREASIENVIAGINAVGTGDIAPVVDGTFIPALPSHLIANGRFSEVDFIGGHCANDGRTFVGGKPSDFVTDADIVKHVFPRWPFVTNSTLQKVFDFYPRANTSGSPFATEYDRAWTIAQDVLFGCMDQFLADALLMKGKKNVFTFRWNTPDPVLLASSPWEDAVGTDTLTGTNSAANAGFTFTAFNSSETLVSKEAIAYWTSFVSSGDPSTGKAPGSPSWQGFTGSNGSSRSRIAPTLGDDKVTGTTLERIPEFEVERCAFWMQEWVTAQTKV</sequence>
<feature type="compositionally biased region" description="Polar residues" evidence="4">
    <location>
        <begin position="437"/>
        <end position="451"/>
    </location>
</feature>
<dbReference type="SUPFAM" id="SSF53474">
    <property type="entry name" value="alpha/beta-Hydrolases"/>
    <property type="match status" value="1"/>
</dbReference>
<dbReference type="EC" id="3.1.1.-" evidence="3"/>
<feature type="domain" description="Carboxylesterase type B" evidence="5">
    <location>
        <begin position="2"/>
        <end position="446"/>
    </location>
</feature>
<dbReference type="Proteomes" id="UP000298061">
    <property type="component" value="Unassembled WGS sequence"/>
</dbReference>
<keyword evidence="2 3" id="KW-0378">Hydrolase</keyword>
<comment type="similarity">
    <text evidence="1 3">Belongs to the type-B carboxylesterase/lipase family.</text>
</comment>
<reference evidence="6 7" key="1">
    <citation type="submission" date="2019-02" db="EMBL/GenBank/DDBJ databases">
        <title>Genome sequencing of the rare red list fungi Hericium alpestre (H. flagellum).</title>
        <authorList>
            <person name="Buettner E."/>
            <person name="Kellner H."/>
        </authorList>
    </citation>
    <scope>NUCLEOTIDE SEQUENCE [LARGE SCALE GENOMIC DNA]</scope>
    <source>
        <strain evidence="6 7">DSM 108284</strain>
    </source>
</reference>
<evidence type="ECO:0000256" key="1">
    <source>
        <dbReference type="ARBA" id="ARBA00005964"/>
    </source>
</evidence>
<dbReference type="OrthoDB" id="408631at2759"/>
<dbReference type="InterPro" id="IPR050309">
    <property type="entry name" value="Type-B_Carboxylest/Lipase"/>
</dbReference>
<protein>
    <recommendedName>
        <fullName evidence="3">Carboxylic ester hydrolase</fullName>
        <ecNumber evidence="3">3.1.1.-</ecNumber>
    </recommendedName>
</protein>
<evidence type="ECO:0000256" key="3">
    <source>
        <dbReference type="RuleBase" id="RU361235"/>
    </source>
</evidence>
<accession>A0A4Y9ZVT9</accession>
<dbReference type="InterPro" id="IPR029058">
    <property type="entry name" value="AB_hydrolase_fold"/>
</dbReference>
<keyword evidence="7" id="KW-1185">Reference proteome</keyword>
<evidence type="ECO:0000313" key="6">
    <source>
        <dbReference type="EMBL" id="TFY78665.1"/>
    </source>
</evidence>